<reference evidence="1 2" key="1">
    <citation type="submission" date="2019-05" db="EMBL/GenBank/DDBJ databases">
        <title>Another draft genome of Portunus trituberculatus and its Hox gene families provides insights of decapod evolution.</title>
        <authorList>
            <person name="Jeong J.-H."/>
            <person name="Song I."/>
            <person name="Kim S."/>
            <person name="Choi T."/>
            <person name="Kim D."/>
            <person name="Ryu S."/>
            <person name="Kim W."/>
        </authorList>
    </citation>
    <scope>NUCLEOTIDE SEQUENCE [LARGE SCALE GENOMIC DNA]</scope>
    <source>
        <tissue evidence="1">Muscle</tissue>
    </source>
</reference>
<keyword evidence="2" id="KW-1185">Reference proteome</keyword>
<dbReference type="EMBL" id="VSRR010000124">
    <property type="protein sequence ID" value="MPC10610.1"/>
    <property type="molecule type" value="Genomic_DNA"/>
</dbReference>
<accession>A0A5B7CME8</accession>
<protein>
    <submittedName>
        <fullName evidence="1">Uncharacterized protein</fullName>
    </submittedName>
</protein>
<proteinExistence type="predicted"/>
<dbReference type="Proteomes" id="UP000324222">
    <property type="component" value="Unassembled WGS sequence"/>
</dbReference>
<evidence type="ECO:0000313" key="2">
    <source>
        <dbReference type="Proteomes" id="UP000324222"/>
    </source>
</evidence>
<comment type="caution">
    <text evidence="1">The sequence shown here is derived from an EMBL/GenBank/DDBJ whole genome shotgun (WGS) entry which is preliminary data.</text>
</comment>
<sequence>MWRFTSRRVTWRTRLTFDINYAAARWGGWRYSAGRWECDEAYDVLDSRNLSRLRAILQVGARQEDGGGEGKVRYWNEKKGRHLGVISVSGERRVYASSQYIIAWKEGAPLCNIMSQWMSPKKVWSE</sequence>
<gene>
    <name evidence="1" type="ORF">E2C01_003247</name>
</gene>
<evidence type="ECO:0000313" key="1">
    <source>
        <dbReference type="EMBL" id="MPC10610.1"/>
    </source>
</evidence>
<name>A0A5B7CME8_PORTR</name>
<organism evidence="1 2">
    <name type="scientific">Portunus trituberculatus</name>
    <name type="common">Swimming crab</name>
    <name type="synonym">Neptunus trituberculatus</name>
    <dbReference type="NCBI Taxonomy" id="210409"/>
    <lineage>
        <taxon>Eukaryota</taxon>
        <taxon>Metazoa</taxon>
        <taxon>Ecdysozoa</taxon>
        <taxon>Arthropoda</taxon>
        <taxon>Crustacea</taxon>
        <taxon>Multicrustacea</taxon>
        <taxon>Malacostraca</taxon>
        <taxon>Eumalacostraca</taxon>
        <taxon>Eucarida</taxon>
        <taxon>Decapoda</taxon>
        <taxon>Pleocyemata</taxon>
        <taxon>Brachyura</taxon>
        <taxon>Eubrachyura</taxon>
        <taxon>Portunoidea</taxon>
        <taxon>Portunidae</taxon>
        <taxon>Portuninae</taxon>
        <taxon>Portunus</taxon>
    </lineage>
</organism>
<dbReference type="AlphaFoldDB" id="A0A5B7CME8"/>